<feature type="compositionally biased region" description="Basic and acidic residues" evidence="1">
    <location>
        <begin position="262"/>
        <end position="272"/>
    </location>
</feature>
<feature type="compositionally biased region" description="Basic and acidic residues" evidence="1">
    <location>
        <begin position="871"/>
        <end position="889"/>
    </location>
</feature>
<feature type="compositionally biased region" description="Basic and acidic residues" evidence="1">
    <location>
        <begin position="333"/>
        <end position="346"/>
    </location>
</feature>
<feature type="compositionally biased region" description="Basic and acidic residues" evidence="1">
    <location>
        <begin position="353"/>
        <end position="365"/>
    </location>
</feature>
<feature type="region of interest" description="Disordered" evidence="1">
    <location>
        <begin position="835"/>
        <end position="1020"/>
    </location>
</feature>
<accession>A0A0D1YN86</accession>
<dbReference type="OrthoDB" id="2588159at2759"/>
<dbReference type="STRING" id="1016849.A0A0D1YN86"/>
<feature type="compositionally biased region" description="Basic and acidic residues" evidence="1">
    <location>
        <begin position="310"/>
        <end position="319"/>
    </location>
</feature>
<feature type="compositionally biased region" description="Low complexity" evidence="1">
    <location>
        <begin position="514"/>
        <end position="523"/>
    </location>
</feature>
<sequence length="2070" mass="221227">MSPNHLKMAQQPFQFQYAQLPVFQWRTFDRQTLTFSSHPIIPPERMYPSNPFADNPFKNEGLPPPEFDKNAIPETPQESSPLAMEVIGGDGAEDHDDTKSTSTADAVVDDPIILEEPKAEPEESETSPEPADDGQNSQEVESVTPDGADGDAADDHPQDVAPRDGADEAPDVSAQPATEAEGSRDIEASEADEPPAADTASEDKHSAPETVVEIVGKMQEADAPPEQITEVLEQAMSEVDARPEDDEPRKEDGDTNGVATEEAPKDKTEEKQAGSSESPVGNEQGKPDETSEDPNSDIPSADAAAADESSSARENKAAEGEGGSADEVVETSAPEKDHEGQSKEEIGDTPDTSAHEISADAKGDDPPIEEPTEEPEIGDKPPDDPAEASADAASTDEKPADDNADSCPEGATSEDAPAVDDTLTSSEVSMPTEEAEAEAAPIEAKDDPPAPEIEEKVAEPGESADATRDDTSSAEQSTTAENKEPPTEEKAASNPIEDTDPADLPAEEAPSGDAAPEGPTTEEQATEPPPAEDSSPAEQATPVQDAALDEDENADKVDAPAEDGMTQENATAEDAASKEDITAEAPAAEEIGPEKPPAEDGGDKETASGDTPNEETSPDETPAEDAPAEDTPAEEAPAEEKTVEEAVDAGAHPTEVPGEKAAEEAEAEEPPVTSEESPAEEPPKAPEEPPAGEAVAEEPSAVSEEPPTDDASAKAPPEDEAATDPAPPKDAVVEEPPADDAPIKEAPPQEPMADVEEATAADHVEEGAAAAIAAITAASASSTSDKGHRERRRRRRYSTLEIDLHGHTAKLERSRTEAGLFQSAIAREIDKAIEKKHIRHESEEYKEEQRQRRARRKARRAQEEAEEAEAEAERQRRREEKKKGKERAEPVPASPREAASDAVGRPRPSRRRPSHAGSYSAGSNSEGSGPRTFLKRIGTGESDTGVPLLFRVNDPEPKRERDRDGERSHHRQRHRERDPDQGEDSAGEGSSRRHHSLEGRPHLSRYSSSRHYHDSRPKPKLGVIGKVLCNSLLAISLYGTVTAALPQNHTDPSTNAIVDKGTFSNPSVNVRPKFRYWIPDASVDPQIVANDVSAAGSVGAAGLELLGYYLYGGPPSNGAGRGVGAPVDWVTYGFGTPAWHDVFQTFAQAHKDNGLIMDFAIGPNQGAGVPAPEGSDGLMWDLVAFNVSVPIGGTFDGILPGWGTGKLEAAITALAINSSYQTGLGPSLPGDIPMNRTQITLSEASLTDVTDQVDANGRLSVTFNASASGINNTIFAVYLIHSDYRAQDGPEDLGGPQTPAQSFVQNGSWAADHFSALGARTIANYWEQYILVNGTKELLMDVGNYGWEDSVEIDANVYWTQNFSSLFQADHGYSLNKWLPILFSENGHAKESNPPIWWITDAPDNGEGRRADYRETLAKQYQAYLSTLNAWAQEFLDLQFSCQISYNLPMDMLANIPSVDAPECESLDFSDLIDGYRQYAGPANLAQRRIVSSECGAVRGEAFVQLLPELMWHVKRSYAGGVNQFVFHGYPYSGDYGNTTWPVFTTFDYQYSSMHGPNDPGWDFYRDQIDFVARNNFLVQSGVPKFDVAFWQKMATYPGHVQLPTYAPTDLEQVGYTYEYLSPDNLDLPAAKVVDGILAPDAQAFKAMVVRANDSLTVQGVSRLVDFARAGLPVIFSGGIPTAFLGTNTVTALSSTNASLQALPSLDNVHVTSSYEGLADTLASLGIAPTTKVSANGTWYTLHRHDESAASDYFYVYNDAMEAVHGQGYTEGSIEFSNVTGTPYEYDAWTGAVEPILTYTSSNTSTTIPFKLAGNESTIVAFLNDTTPGTSGAASAAPHLTNMSSGILSVKTSTDSSSSSNHSIILQVGPSSSAQSYSTSSGKTGMVQPCAASMLTLANWTLIVEHWDPPADLNISTGTQKHNTTHFLPKLVSWQDIPGLQNVSGRGYYNASFVWPLSTSSSPAPDGAIIDFGFVVHTLRAWVNGVLLPPLDVTRAQTDLGGLLVQGVNTVEALVATPLGNVMRPIWDELQTSGTGPASPGGGVPPPVVDYGLIADVMVVPYVEAGVDLE</sequence>
<feature type="compositionally biased region" description="Acidic residues" evidence="1">
    <location>
        <begin position="366"/>
        <end position="376"/>
    </location>
</feature>
<proteinExistence type="predicted"/>
<dbReference type="PANTHER" id="PTHR36848">
    <property type="entry name" value="DNA-BINDING PROTEIN (PUTATIVE SECRETED PROTEIN)-RELATED"/>
    <property type="match status" value="1"/>
</dbReference>
<dbReference type="PANTHER" id="PTHR36848:SF2">
    <property type="entry name" value="SECRETED PROTEIN"/>
    <property type="match status" value="1"/>
</dbReference>
<feature type="compositionally biased region" description="Low complexity" evidence="1">
    <location>
        <begin position="768"/>
        <end position="784"/>
    </location>
</feature>
<dbReference type="EMBL" id="KN846952">
    <property type="protein sequence ID" value="KIV82609.1"/>
    <property type="molecule type" value="Genomic_DNA"/>
</dbReference>
<evidence type="ECO:0000313" key="2">
    <source>
        <dbReference type="EMBL" id="KIV82609.1"/>
    </source>
</evidence>
<dbReference type="HOGENOM" id="CLU_232833_0_0_1"/>
<evidence type="ECO:0008006" key="4">
    <source>
        <dbReference type="Google" id="ProtNLM"/>
    </source>
</evidence>
<evidence type="ECO:0000313" key="3">
    <source>
        <dbReference type="Proteomes" id="UP000053599"/>
    </source>
</evidence>
<protein>
    <recommendedName>
        <fullName evidence="4">Glycosyl hydrolases family 2 sugar binding domain-containing protein</fullName>
    </recommendedName>
</protein>
<feature type="compositionally biased region" description="Basic and acidic residues" evidence="1">
    <location>
        <begin position="443"/>
        <end position="471"/>
    </location>
</feature>
<feature type="compositionally biased region" description="Low complexity" evidence="1">
    <location>
        <begin position="296"/>
        <end position="309"/>
    </location>
</feature>
<feature type="compositionally biased region" description="Basic and acidic residues" evidence="1">
    <location>
        <begin position="153"/>
        <end position="166"/>
    </location>
</feature>
<reference evidence="2 3" key="1">
    <citation type="submission" date="2015-01" db="EMBL/GenBank/DDBJ databases">
        <title>The Genome Sequence of Exophiala sideris CBS121828.</title>
        <authorList>
            <consortium name="The Broad Institute Genomics Platform"/>
            <person name="Cuomo C."/>
            <person name="de Hoog S."/>
            <person name="Gorbushina A."/>
            <person name="Stielow B."/>
            <person name="Teixiera M."/>
            <person name="Abouelleil A."/>
            <person name="Chapman S.B."/>
            <person name="Priest M."/>
            <person name="Young S.K."/>
            <person name="Wortman J."/>
            <person name="Nusbaum C."/>
            <person name="Birren B."/>
        </authorList>
    </citation>
    <scope>NUCLEOTIDE SEQUENCE [LARGE SCALE GENOMIC DNA]</scope>
    <source>
        <strain evidence="2 3">CBS 121828</strain>
    </source>
</reference>
<feature type="region of interest" description="Disordered" evidence="1">
    <location>
        <begin position="42"/>
        <end position="818"/>
    </location>
</feature>
<feature type="compositionally biased region" description="Low complexity" evidence="1">
    <location>
        <begin position="691"/>
        <end position="705"/>
    </location>
</feature>
<organism evidence="2 3">
    <name type="scientific">Exophiala sideris</name>
    <dbReference type="NCBI Taxonomy" id="1016849"/>
    <lineage>
        <taxon>Eukaryota</taxon>
        <taxon>Fungi</taxon>
        <taxon>Dikarya</taxon>
        <taxon>Ascomycota</taxon>
        <taxon>Pezizomycotina</taxon>
        <taxon>Eurotiomycetes</taxon>
        <taxon>Chaetothyriomycetidae</taxon>
        <taxon>Chaetothyriales</taxon>
        <taxon>Herpotrichiellaceae</taxon>
        <taxon>Exophiala</taxon>
    </lineage>
</organism>
<feature type="compositionally biased region" description="Basic and acidic residues" evidence="1">
    <location>
        <begin position="481"/>
        <end position="491"/>
    </location>
</feature>
<feature type="compositionally biased region" description="Basic and acidic residues" evidence="1">
    <location>
        <begin position="592"/>
        <end position="607"/>
    </location>
</feature>
<gene>
    <name evidence="2" type="ORF">PV11_04707</name>
</gene>
<name>A0A0D1YN86_9EURO</name>
<feature type="compositionally biased region" description="Basic and acidic residues" evidence="1">
    <location>
        <begin position="953"/>
        <end position="967"/>
    </location>
</feature>
<feature type="compositionally biased region" description="Acidic residues" evidence="1">
    <location>
        <begin position="612"/>
        <end position="637"/>
    </location>
</feature>
<evidence type="ECO:0000256" key="1">
    <source>
        <dbReference type="SAM" id="MobiDB-lite"/>
    </source>
</evidence>
<feature type="compositionally biased region" description="Basic and acidic residues" evidence="1">
    <location>
        <begin position="239"/>
        <end position="253"/>
    </location>
</feature>
<feature type="compositionally biased region" description="Acidic residues" evidence="1">
    <location>
        <begin position="122"/>
        <end position="132"/>
    </location>
</feature>
<dbReference type="InterPro" id="IPR053161">
    <property type="entry name" value="Ulvan_degrading_GH"/>
</dbReference>
<dbReference type="Proteomes" id="UP000053599">
    <property type="component" value="Unassembled WGS sequence"/>
</dbReference>
<dbReference type="Pfam" id="PF17132">
    <property type="entry name" value="Glyco_hydro_106"/>
    <property type="match status" value="1"/>
</dbReference>
<feature type="compositionally biased region" description="Basic and acidic residues" evidence="1">
    <location>
        <begin position="835"/>
        <end position="851"/>
    </location>
</feature>
<feature type="compositionally biased region" description="Basic and acidic residues" evidence="1">
    <location>
        <begin position="802"/>
        <end position="816"/>
    </location>
</feature>